<organism evidence="1 2">
    <name type="scientific">Ensete ventricosum</name>
    <name type="common">Abyssinian banana</name>
    <name type="synonym">Musa ensete</name>
    <dbReference type="NCBI Taxonomy" id="4639"/>
    <lineage>
        <taxon>Eukaryota</taxon>
        <taxon>Viridiplantae</taxon>
        <taxon>Streptophyta</taxon>
        <taxon>Embryophyta</taxon>
        <taxon>Tracheophyta</taxon>
        <taxon>Spermatophyta</taxon>
        <taxon>Magnoliopsida</taxon>
        <taxon>Liliopsida</taxon>
        <taxon>Zingiberales</taxon>
        <taxon>Musaceae</taxon>
        <taxon>Ensete</taxon>
    </lineage>
</organism>
<reference evidence="1 2" key="1">
    <citation type="journal article" date="2014" name="Agronomy (Basel)">
        <title>A Draft Genome Sequence for Ensete ventricosum, the Drought-Tolerant Tree Against Hunger.</title>
        <authorList>
            <person name="Harrison J."/>
            <person name="Moore K.A."/>
            <person name="Paszkiewicz K."/>
            <person name="Jones T."/>
            <person name="Grant M."/>
            <person name="Ambacheew D."/>
            <person name="Muzemil S."/>
            <person name="Studholme D.J."/>
        </authorList>
    </citation>
    <scope>NUCLEOTIDE SEQUENCE [LARGE SCALE GENOMIC DNA]</scope>
</reference>
<gene>
    <name evidence="1" type="ORF">B296_00012856</name>
</gene>
<comment type="caution">
    <text evidence="1">The sequence shown here is derived from an EMBL/GenBank/DDBJ whole genome shotgun (WGS) entry which is preliminary data.</text>
</comment>
<dbReference type="Proteomes" id="UP000287651">
    <property type="component" value="Unassembled WGS sequence"/>
</dbReference>
<accession>A0A444CVN5</accession>
<dbReference type="EMBL" id="AMZH03001233">
    <property type="protein sequence ID" value="RRT80105.1"/>
    <property type="molecule type" value="Genomic_DNA"/>
</dbReference>
<sequence length="206" mass="23065">MMIGLATPFMIMFLNVMFVAELLPGEFCHVLILIPFVVPEMVLSLTTSPLTSPSSRYLPKLPTLNHHRGRRRLRRQRYLCIRIALFHVGALPDSMPWTAGDAADSHMYVALPYRDAVISCSDHRVTYGDIRATFYVDSVGVGAIGRCMDRYITAMESLASHHSYVEELAVQGFDSPDDSVSGGQKLNRLQSTKTTKFHQLVYAALE</sequence>
<evidence type="ECO:0000313" key="1">
    <source>
        <dbReference type="EMBL" id="RRT80105.1"/>
    </source>
</evidence>
<evidence type="ECO:0000313" key="2">
    <source>
        <dbReference type="Proteomes" id="UP000287651"/>
    </source>
</evidence>
<dbReference type="AlphaFoldDB" id="A0A444CVN5"/>
<protein>
    <submittedName>
        <fullName evidence="1">Uncharacterized protein</fullName>
    </submittedName>
</protein>
<name>A0A444CVN5_ENSVE</name>
<proteinExistence type="predicted"/>